<gene>
    <name evidence="2" type="ORF">Scep_010320</name>
</gene>
<dbReference type="EMBL" id="JBBNAG010000004">
    <property type="protein sequence ID" value="KAK9140639.1"/>
    <property type="molecule type" value="Genomic_DNA"/>
</dbReference>
<evidence type="ECO:0000256" key="1">
    <source>
        <dbReference type="SAM" id="MobiDB-lite"/>
    </source>
</evidence>
<evidence type="ECO:0000313" key="3">
    <source>
        <dbReference type="Proteomes" id="UP001419268"/>
    </source>
</evidence>
<feature type="compositionally biased region" description="Basic and acidic residues" evidence="1">
    <location>
        <begin position="12"/>
        <end position="25"/>
    </location>
</feature>
<feature type="region of interest" description="Disordered" evidence="1">
    <location>
        <begin position="1"/>
        <end position="110"/>
    </location>
</feature>
<accession>A0AAP0JVI7</accession>
<evidence type="ECO:0000313" key="2">
    <source>
        <dbReference type="EMBL" id="KAK9140639.1"/>
    </source>
</evidence>
<name>A0AAP0JVI7_9MAGN</name>
<protein>
    <submittedName>
        <fullName evidence="2">Uncharacterized protein</fullName>
    </submittedName>
</protein>
<dbReference type="Proteomes" id="UP001419268">
    <property type="component" value="Unassembled WGS sequence"/>
</dbReference>
<organism evidence="2 3">
    <name type="scientific">Stephania cephalantha</name>
    <dbReference type="NCBI Taxonomy" id="152367"/>
    <lineage>
        <taxon>Eukaryota</taxon>
        <taxon>Viridiplantae</taxon>
        <taxon>Streptophyta</taxon>
        <taxon>Embryophyta</taxon>
        <taxon>Tracheophyta</taxon>
        <taxon>Spermatophyta</taxon>
        <taxon>Magnoliopsida</taxon>
        <taxon>Ranunculales</taxon>
        <taxon>Menispermaceae</taxon>
        <taxon>Menispermoideae</taxon>
        <taxon>Cissampelideae</taxon>
        <taxon>Stephania</taxon>
    </lineage>
</organism>
<keyword evidence="3" id="KW-1185">Reference proteome</keyword>
<comment type="caution">
    <text evidence="2">The sequence shown here is derived from an EMBL/GenBank/DDBJ whole genome shotgun (WGS) entry which is preliminary data.</text>
</comment>
<feature type="compositionally biased region" description="Basic and acidic residues" evidence="1">
    <location>
        <begin position="70"/>
        <end position="93"/>
    </location>
</feature>
<sequence>MLSAAPYSSGKDMARSKAVVTREETGSEPLGGVRGRGGRRPPTTSAQKEKQEIRMQANVPASSRRPRKGVLQDESSHVAEHRERDLTIARGESEGEAFESSDDSLGNKET</sequence>
<reference evidence="2 3" key="1">
    <citation type="submission" date="2024-01" db="EMBL/GenBank/DDBJ databases">
        <title>Genome assemblies of Stephania.</title>
        <authorList>
            <person name="Yang L."/>
        </authorList>
    </citation>
    <scope>NUCLEOTIDE SEQUENCE [LARGE SCALE GENOMIC DNA]</scope>
    <source>
        <strain evidence="2">JXDWG</strain>
        <tissue evidence="2">Leaf</tissue>
    </source>
</reference>
<dbReference type="AlphaFoldDB" id="A0AAP0JVI7"/>
<proteinExistence type="predicted"/>